<dbReference type="HOGENOM" id="CLU_3116744_0_0_6"/>
<sequence length="50" mass="5414">MAIFLAVMSAMRTFLTLDFGEGKTTSVHCPKVTSCHKAVIRLLASNSTLD</sequence>
<organism evidence="1 2">
    <name type="scientific">Colwellia psychrerythraea (strain 34H / ATCC BAA-681)</name>
    <name type="common">Vibrio psychroerythus</name>
    <dbReference type="NCBI Taxonomy" id="167879"/>
    <lineage>
        <taxon>Bacteria</taxon>
        <taxon>Pseudomonadati</taxon>
        <taxon>Pseudomonadota</taxon>
        <taxon>Gammaproteobacteria</taxon>
        <taxon>Alteromonadales</taxon>
        <taxon>Colwelliaceae</taxon>
        <taxon>Colwellia</taxon>
    </lineage>
</organism>
<protein>
    <submittedName>
        <fullName evidence="1">Uncharacterized protein</fullName>
    </submittedName>
</protein>
<dbReference type="EMBL" id="CP000083">
    <property type="protein sequence ID" value="AAZ26080.1"/>
    <property type="molecule type" value="Genomic_DNA"/>
</dbReference>
<dbReference type="AlphaFoldDB" id="Q484Y9"/>
<name>Q484Y9_COLP3</name>
<evidence type="ECO:0000313" key="2">
    <source>
        <dbReference type="Proteomes" id="UP000000547"/>
    </source>
</evidence>
<accession>Q484Y9</accession>
<dbReference type="Proteomes" id="UP000000547">
    <property type="component" value="Chromosome"/>
</dbReference>
<reference evidence="1" key="1">
    <citation type="journal article" date="2005" name="Proc. Natl. Acad. Sci. U.S.A.">
        <title>The psychrophilic lifestyle as revealed by the genome sequence of Colwellia psychrerythraea 34H through genomic and proteomic analyses.</title>
        <authorList>
            <person name="Methe B.A."/>
            <person name="Nelson K.E."/>
            <person name="Deming J.W."/>
            <person name="Momen B."/>
            <person name="Melamud E."/>
            <person name="Zhang X."/>
            <person name="Moult J."/>
            <person name="Madupu R."/>
            <person name="Nelson W.C."/>
            <person name="Dodson R.J."/>
            <person name="Brinkac L.M."/>
            <person name="Daugherty S.C."/>
            <person name="Durkin A.S."/>
            <person name="DeBoy R.T."/>
            <person name="Kolonay J.F."/>
            <person name="Sullivan S.A."/>
            <person name="Zhou L."/>
            <person name="Davidsen T.M."/>
            <person name="Wu M."/>
            <person name="Huston A.L."/>
            <person name="Lewis M."/>
            <person name="Weaver B."/>
            <person name="Weidman J.F."/>
            <person name="Khouri H."/>
            <person name="Utterback T.R."/>
            <person name="Feldblyum T.V."/>
            <person name="Fraser C.M."/>
        </authorList>
    </citation>
    <scope>NUCLEOTIDE SEQUENCE [LARGE SCALE GENOMIC DNA]</scope>
    <source>
        <strain evidence="1">34H</strain>
    </source>
</reference>
<gene>
    <name evidence="1" type="ordered locus">CPS_1638</name>
</gene>
<dbReference type="KEGG" id="cps:CPS_1638"/>
<evidence type="ECO:0000313" key="1">
    <source>
        <dbReference type="EMBL" id="AAZ26080.1"/>
    </source>
</evidence>
<proteinExistence type="predicted"/>